<dbReference type="GO" id="GO:0006357">
    <property type="term" value="P:regulation of transcription by RNA polymerase II"/>
    <property type="evidence" value="ECO:0007669"/>
    <property type="project" value="TreeGrafter"/>
</dbReference>
<dbReference type="Proteomes" id="UP000284842">
    <property type="component" value="Unassembled WGS sequence"/>
</dbReference>
<evidence type="ECO:0000313" key="10">
    <source>
        <dbReference type="Proteomes" id="UP000284842"/>
    </source>
</evidence>
<dbReference type="InterPro" id="IPR009057">
    <property type="entry name" value="Homeodomain-like_sf"/>
</dbReference>
<reference evidence="9 10" key="1">
    <citation type="journal article" date="2018" name="Evol. Lett.">
        <title>Horizontal gene cluster transfer increased hallucinogenic mushroom diversity.</title>
        <authorList>
            <person name="Reynolds H.T."/>
            <person name="Vijayakumar V."/>
            <person name="Gluck-Thaler E."/>
            <person name="Korotkin H.B."/>
            <person name="Matheny P.B."/>
            <person name="Slot J.C."/>
        </authorList>
    </citation>
    <scope>NUCLEOTIDE SEQUENCE [LARGE SCALE GENOMIC DNA]</scope>
    <source>
        <strain evidence="9 10">2629</strain>
    </source>
</reference>
<sequence>MPSIVTPSLNGVHSALTSPASAVGPSDKFEDEDNDDNQRSSVGPQRNSSLSGSSTGKDKEKRKRSRVTPEQLEELERYFAVNRSPNSAQRRELSERLGMYDRQTQIWFQNRRAKAKLLDGKPTECAEKTEPVDNRTTNVVVDKSPEPWTDAETVQHLVHEEAPILVIPSPEIKIGAWKRQACQSGKLDLIWLDFKMEVPFSIICRTQLLHKPDRPKHRNATAVLSLVQPPIFMIQDTSVGLGGEYRWQRCGDWTEGKQASQILQHELTGNVKHINHILGMVARRVQTEQTQVSLVPSYPHHSTIPAASLKIPQALPISAPAILPVSAPVGHISPKLPQVQAQASYGTQHRHYSNSPSAVIQQQQFRSDSNHGAYMHNSFQHTTPTTASPQPYSDYSQPPNSAPAPHYSSSLPFDTTPRATCQTTHTEFYNNAPLQVNTSYFTNDAQPQQTHYGHQFNGMTSPVFDNQGYYYGQGMSA</sequence>
<dbReference type="PROSITE" id="PS50071">
    <property type="entry name" value="HOMEOBOX_2"/>
    <property type="match status" value="1"/>
</dbReference>
<feature type="compositionally biased region" description="Polar residues" evidence="7">
    <location>
        <begin position="377"/>
        <end position="387"/>
    </location>
</feature>
<organism evidence="9 10">
    <name type="scientific">Panaeolus cyanescens</name>
    <dbReference type="NCBI Taxonomy" id="181874"/>
    <lineage>
        <taxon>Eukaryota</taxon>
        <taxon>Fungi</taxon>
        <taxon>Dikarya</taxon>
        <taxon>Basidiomycota</taxon>
        <taxon>Agaricomycotina</taxon>
        <taxon>Agaricomycetes</taxon>
        <taxon>Agaricomycetidae</taxon>
        <taxon>Agaricales</taxon>
        <taxon>Agaricineae</taxon>
        <taxon>Galeropsidaceae</taxon>
        <taxon>Panaeolus</taxon>
    </lineage>
</organism>
<keyword evidence="3 5" id="KW-0371">Homeobox</keyword>
<comment type="caution">
    <text evidence="9">The sequence shown here is derived from an EMBL/GenBank/DDBJ whole genome shotgun (WGS) entry which is preliminary data.</text>
</comment>
<dbReference type="InterPro" id="IPR001356">
    <property type="entry name" value="HD"/>
</dbReference>
<evidence type="ECO:0000256" key="6">
    <source>
        <dbReference type="RuleBase" id="RU000682"/>
    </source>
</evidence>
<feature type="region of interest" description="Disordered" evidence="7">
    <location>
        <begin position="361"/>
        <end position="407"/>
    </location>
</feature>
<dbReference type="SUPFAM" id="SSF46689">
    <property type="entry name" value="Homeodomain-like"/>
    <property type="match status" value="1"/>
</dbReference>
<keyword evidence="4 5" id="KW-0539">Nucleus</keyword>
<proteinExistence type="predicted"/>
<dbReference type="PANTHER" id="PTHR24324">
    <property type="entry name" value="HOMEOBOX PROTEIN HHEX"/>
    <property type="match status" value="1"/>
</dbReference>
<evidence type="ECO:0000256" key="5">
    <source>
        <dbReference type="PROSITE-ProRule" id="PRU00108"/>
    </source>
</evidence>
<keyword evidence="10" id="KW-1185">Reference proteome</keyword>
<dbReference type="InterPro" id="IPR051000">
    <property type="entry name" value="Homeobox_DNA-bind_prot"/>
</dbReference>
<keyword evidence="2 5" id="KW-0238">DNA-binding</keyword>
<evidence type="ECO:0000256" key="4">
    <source>
        <dbReference type="ARBA" id="ARBA00023242"/>
    </source>
</evidence>
<dbReference type="OrthoDB" id="6159439at2759"/>
<feature type="region of interest" description="Disordered" evidence="7">
    <location>
        <begin position="1"/>
        <end position="71"/>
    </location>
</feature>
<evidence type="ECO:0000256" key="3">
    <source>
        <dbReference type="ARBA" id="ARBA00023155"/>
    </source>
</evidence>
<dbReference type="AlphaFoldDB" id="A0A409W646"/>
<dbReference type="STRING" id="181874.A0A409W646"/>
<dbReference type="InParanoid" id="A0A409W646"/>
<evidence type="ECO:0000256" key="2">
    <source>
        <dbReference type="ARBA" id="ARBA00023125"/>
    </source>
</evidence>
<evidence type="ECO:0000256" key="7">
    <source>
        <dbReference type="SAM" id="MobiDB-lite"/>
    </source>
</evidence>
<feature type="domain" description="Homeobox" evidence="8">
    <location>
        <begin position="58"/>
        <end position="118"/>
    </location>
</feature>
<dbReference type="CDD" id="cd00086">
    <property type="entry name" value="homeodomain"/>
    <property type="match status" value="1"/>
</dbReference>
<protein>
    <recommendedName>
        <fullName evidence="8">Homeobox domain-containing protein</fullName>
    </recommendedName>
</protein>
<accession>A0A409W646</accession>
<gene>
    <name evidence="9" type="ORF">CVT24_012538</name>
</gene>
<evidence type="ECO:0000313" key="9">
    <source>
        <dbReference type="EMBL" id="PPQ73976.1"/>
    </source>
</evidence>
<dbReference type="SMART" id="SM00389">
    <property type="entry name" value="HOX"/>
    <property type="match status" value="1"/>
</dbReference>
<name>A0A409W646_9AGAR</name>
<dbReference type="GO" id="GO:0030154">
    <property type="term" value="P:cell differentiation"/>
    <property type="evidence" value="ECO:0007669"/>
    <property type="project" value="TreeGrafter"/>
</dbReference>
<feature type="compositionally biased region" description="Polar residues" evidence="7">
    <location>
        <begin position="39"/>
        <end position="55"/>
    </location>
</feature>
<feature type="compositionally biased region" description="Polar residues" evidence="7">
    <location>
        <begin position="1"/>
        <end position="20"/>
    </location>
</feature>
<dbReference type="GO" id="GO:0000978">
    <property type="term" value="F:RNA polymerase II cis-regulatory region sequence-specific DNA binding"/>
    <property type="evidence" value="ECO:0007669"/>
    <property type="project" value="TreeGrafter"/>
</dbReference>
<feature type="DNA-binding region" description="Homeobox" evidence="5">
    <location>
        <begin position="60"/>
        <end position="119"/>
    </location>
</feature>
<dbReference type="Gene3D" id="1.10.10.60">
    <property type="entry name" value="Homeodomain-like"/>
    <property type="match status" value="1"/>
</dbReference>
<evidence type="ECO:0000256" key="1">
    <source>
        <dbReference type="ARBA" id="ARBA00004123"/>
    </source>
</evidence>
<comment type="subcellular location">
    <subcellularLocation>
        <location evidence="1 5 6">Nucleus</location>
    </subcellularLocation>
</comment>
<dbReference type="Pfam" id="PF00046">
    <property type="entry name" value="Homeodomain"/>
    <property type="match status" value="1"/>
</dbReference>
<evidence type="ECO:0000259" key="8">
    <source>
        <dbReference type="PROSITE" id="PS50071"/>
    </source>
</evidence>
<dbReference type="GO" id="GO:0005634">
    <property type="term" value="C:nucleus"/>
    <property type="evidence" value="ECO:0007669"/>
    <property type="project" value="UniProtKB-SubCell"/>
</dbReference>
<dbReference type="EMBL" id="NHTK01005784">
    <property type="protein sequence ID" value="PPQ73976.1"/>
    <property type="molecule type" value="Genomic_DNA"/>
</dbReference>
<dbReference type="PANTHER" id="PTHR24324:SF5">
    <property type="entry name" value="HEMATOPOIETICALLY-EXPRESSED HOMEOBOX PROTEIN HHEX"/>
    <property type="match status" value="1"/>
</dbReference>
<feature type="compositionally biased region" description="Low complexity" evidence="7">
    <location>
        <begin position="388"/>
        <end position="399"/>
    </location>
</feature>